<dbReference type="SMART" id="SM00422">
    <property type="entry name" value="HTH_MERR"/>
    <property type="match status" value="1"/>
</dbReference>
<gene>
    <name evidence="3" type="ORF">GCM10023198_36300</name>
</gene>
<dbReference type="InterPro" id="IPR009061">
    <property type="entry name" value="DNA-bd_dom_put_sf"/>
</dbReference>
<dbReference type="InterPro" id="IPR047057">
    <property type="entry name" value="MerR_fam"/>
</dbReference>
<dbReference type="InterPro" id="IPR000551">
    <property type="entry name" value="MerR-type_HTH_dom"/>
</dbReference>
<dbReference type="PANTHER" id="PTHR30204">
    <property type="entry name" value="REDOX-CYCLING DRUG-SENSING TRANSCRIPTIONAL ACTIVATOR SOXR"/>
    <property type="match status" value="1"/>
</dbReference>
<keyword evidence="1" id="KW-0238">DNA-binding</keyword>
<sequence>MTSSVLRDHMTVGELSGRTGVSVKNLRQYTDWGLIYSVGRSATGYRLFDDEALWCVELIGLLRGLGLTIAEIRDLTHTLTHPPHQGQGAGTLLAQRLRQSRARIEDRISELQQTLARIDAYESDHLAELTGQSEACWARGPRPCQDCA</sequence>
<evidence type="ECO:0000256" key="1">
    <source>
        <dbReference type="ARBA" id="ARBA00023125"/>
    </source>
</evidence>
<comment type="caution">
    <text evidence="3">The sequence shown here is derived from an EMBL/GenBank/DDBJ whole genome shotgun (WGS) entry which is preliminary data.</text>
</comment>
<dbReference type="PROSITE" id="PS50937">
    <property type="entry name" value="HTH_MERR_2"/>
    <property type="match status" value="1"/>
</dbReference>
<name>A0ABP8XN23_9MICO</name>
<dbReference type="PRINTS" id="PR00040">
    <property type="entry name" value="HTHMERR"/>
</dbReference>
<evidence type="ECO:0000259" key="2">
    <source>
        <dbReference type="PROSITE" id="PS50937"/>
    </source>
</evidence>
<proteinExistence type="predicted"/>
<dbReference type="RefSeq" id="WP_253868267.1">
    <property type="nucleotide sequence ID" value="NZ_BAABHM010000016.1"/>
</dbReference>
<feature type="domain" description="HTH merR-type" evidence="2">
    <location>
        <begin position="9"/>
        <end position="78"/>
    </location>
</feature>
<dbReference type="PANTHER" id="PTHR30204:SF93">
    <property type="entry name" value="HTH MERR-TYPE DOMAIN-CONTAINING PROTEIN"/>
    <property type="match status" value="1"/>
</dbReference>
<evidence type="ECO:0000313" key="4">
    <source>
        <dbReference type="Proteomes" id="UP001500843"/>
    </source>
</evidence>
<dbReference type="EMBL" id="BAABHM010000016">
    <property type="protein sequence ID" value="GAA4710257.1"/>
    <property type="molecule type" value="Genomic_DNA"/>
</dbReference>
<evidence type="ECO:0000313" key="3">
    <source>
        <dbReference type="EMBL" id="GAA4710257.1"/>
    </source>
</evidence>
<dbReference type="SUPFAM" id="SSF46955">
    <property type="entry name" value="Putative DNA-binding domain"/>
    <property type="match status" value="1"/>
</dbReference>
<dbReference type="Proteomes" id="UP001500843">
    <property type="component" value="Unassembled WGS sequence"/>
</dbReference>
<dbReference type="Pfam" id="PF13411">
    <property type="entry name" value="MerR_1"/>
    <property type="match status" value="1"/>
</dbReference>
<protein>
    <recommendedName>
        <fullName evidence="2">HTH merR-type domain-containing protein</fullName>
    </recommendedName>
</protein>
<dbReference type="Gene3D" id="1.10.1660.10">
    <property type="match status" value="1"/>
</dbReference>
<reference evidence="4" key="1">
    <citation type="journal article" date="2019" name="Int. J. Syst. Evol. Microbiol.">
        <title>The Global Catalogue of Microorganisms (GCM) 10K type strain sequencing project: providing services to taxonomists for standard genome sequencing and annotation.</title>
        <authorList>
            <consortium name="The Broad Institute Genomics Platform"/>
            <consortium name="The Broad Institute Genome Sequencing Center for Infectious Disease"/>
            <person name="Wu L."/>
            <person name="Ma J."/>
        </authorList>
    </citation>
    <scope>NUCLEOTIDE SEQUENCE [LARGE SCALE GENOMIC DNA]</scope>
    <source>
        <strain evidence="4">JCM 17975</strain>
    </source>
</reference>
<keyword evidence="4" id="KW-1185">Reference proteome</keyword>
<organism evidence="3 4">
    <name type="scientific">Promicromonospora umidemergens</name>
    <dbReference type="NCBI Taxonomy" id="629679"/>
    <lineage>
        <taxon>Bacteria</taxon>
        <taxon>Bacillati</taxon>
        <taxon>Actinomycetota</taxon>
        <taxon>Actinomycetes</taxon>
        <taxon>Micrococcales</taxon>
        <taxon>Promicromonosporaceae</taxon>
        <taxon>Promicromonospora</taxon>
    </lineage>
</organism>
<accession>A0ABP8XN23</accession>